<evidence type="ECO:0000259" key="1">
    <source>
        <dbReference type="PROSITE" id="PS50181"/>
    </source>
</evidence>
<dbReference type="Proteomes" id="UP001215280">
    <property type="component" value="Unassembled WGS sequence"/>
</dbReference>
<sequence>MSTNGGTQSVLHRLPNEVLSEFIAWSRPQEQTALSRVSKLFHKLTARFLYRTLKISVPHKVKRCLSTLAKNPGLLLFVKTIDLTRCPKKPGDTFDIFELIARMQNLEMLLFGSRDAPPHMTSPLAGRTFLFPHLYCLHIGLKSREGPPIVEFIQAHPKLSVLKLSGHAPRALTDSADIALPALRHLQAHAPAIPPLVRLNRLAAAAVVWRDSAEPLAPPLDALREGSHASLVRLSCKRPSTNVDLIELVACFPLLENLKVTDRHGQGFSYDDGYFLKRNDVRRIAAALARLKNLRTFVFTYAHRPNQTYDGALLTALVEACPTLTQFTLNTVKWERPYAGAEWTPVMDVGGNGGRRKASRYMQSVSPA</sequence>
<protein>
    <recommendedName>
        <fullName evidence="1">F-box domain-containing protein</fullName>
    </recommendedName>
</protein>
<keyword evidence="3" id="KW-1185">Reference proteome</keyword>
<dbReference type="EMBL" id="JARJLG010000001">
    <property type="protein sequence ID" value="KAJ7785334.1"/>
    <property type="molecule type" value="Genomic_DNA"/>
</dbReference>
<feature type="domain" description="F-box" evidence="1">
    <location>
        <begin position="8"/>
        <end position="53"/>
    </location>
</feature>
<dbReference type="Gene3D" id="3.80.10.10">
    <property type="entry name" value="Ribonuclease Inhibitor"/>
    <property type="match status" value="1"/>
</dbReference>
<organism evidence="2 3">
    <name type="scientific">Mycena maculata</name>
    <dbReference type="NCBI Taxonomy" id="230809"/>
    <lineage>
        <taxon>Eukaryota</taxon>
        <taxon>Fungi</taxon>
        <taxon>Dikarya</taxon>
        <taxon>Basidiomycota</taxon>
        <taxon>Agaricomycotina</taxon>
        <taxon>Agaricomycetes</taxon>
        <taxon>Agaricomycetidae</taxon>
        <taxon>Agaricales</taxon>
        <taxon>Marasmiineae</taxon>
        <taxon>Mycenaceae</taxon>
        <taxon>Mycena</taxon>
    </lineage>
</organism>
<name>A0AAD7KHU3_9AGAR</name>
<dbReference type="PROSITE" id="PS50181">
    <property type="entry name" value="FBOX"/>
    <property type="match status" value="1"/>
</dbReference>
<evidence type="ECO:0000313" key="2">
    <source>
        <dbReference type="EMBL" id="KAJ7785334.1"/>
    </source>
</evidence>
<dbReference type="InterPro" id="IPR032675">
    <property type="entry name" value="LRR_dom_sf"/>
</dbReference>
<dbReference type="InterPro" id="IPR001810">
    <property type="entry name" value="F-box_dom"/>
</dbReference>
<reference evidence="2" key="1">
    <citation type="submission" date="2023-03" db="EMBL/GenBank/DDBJ databases">
        <title>Massive genome expansion in bonnet fungi (Mycena s.s.) driven by repeated elements and novel gene families across ecological guilds.</title>
        <authorList>
            <consortium name="Lawrence Berkeley National Laboratory"/>
            <person name="Harder C.B."/>
            <person name="Miyauchi S."/>
            <person name="Viragh M."/>
            <person name="Kuo A."/>
            <person name="Thoen E."/>
            <person name="Andreopoulos B."/>
            <person name="Lu D."/>
            <person name="Skrede I."/>
            <person name="Drula E."/>
            <person name="Henrissat B."/>
            <person name="Morin E."/>
            <person name="Kohler A."/>
            <person name="Barry K."/>
            <person name="LaButti K."/>
            <person name="Morin E."/>
            <person name="Salamov A."/>
            <person name="Lipzen A."/>
            <person name="Mereny Z."/>
            <person name="Hegedus B."/>
            <person name="Baldrian P."/>
            <person name="Stursova M."/>
            <person name="Weitz H."/>
            <person name="Taylor A."/>
            <person name="Grigoriev I.V."/>
            <person name="Nagy L.G."/>
            <person name="Martin F."/>
            <person name="Kauserud H."/>
        </authorList>
    </citation>
    <scope>NUCLEOTIDE SEQUENCE</scope>
    <source>
        <strain evidence="2">CBHHK188m</strain>
    </source>
</reference>
<evidence type="ECO:0000313" key="3">
    <source>
        <dbReference type="Proteomes" id="UP001215280"/>
    </source>
</evidence>
<comment type="caution">
    <text evidence="2">The sequence shown here is derived from an EMBL/GenBank/DDBJ whole genome shotgun (WGS) entry which is preliminary data.</text>
</comment>
<dbReference type="AlphaFoldDB" id="A0AAD7KHU3"/>
<dbReference type="SUPFAM" id="SSF52047">
    <property type="entry name" value="RNI-like"/>
    <property type="match status" value="1"/>
</dbReference>
<gene>
    <name evidence="2" type="ORF">DFH07DRAFT_948412</name>
</gene>
<accession>A0AAD7KHU3</accession>
<proteinExistence type="predicted"/>